<dbReference type="STRING" id="1770058.A3840_11625"/>
<sequence length="100" mass="11871">MEFEWDEAKRLSNIEKHDVDLLDALLIFESWVFTELDDRFDYGEVRFRSTGMVDDVCYVLIHARRGERTRLISAWQGGRHDRRKYQAGYARRDQGDEGQG</sequence>
<evidence type="ECO:0000313" key="1">
    <source>
        <dbReference type="EMBL" id="OAM76805.1"/>
    </source>
</evidence>
<dbReference type="RefSeq" id="WP_067456647.1">
    <property type="nucleotide sequence ID" value="NZ_LVVY01000090.1"/>
</dbReference>
<dbReference type="OrthoDB" id="839663at2"/>
<evidence type="ECO:0008006" key="3">
    <source>
        <dbReference type="Google" id="ProtNLM"/>
    </source>
</evidence>
<dbReference type="Pfam" id="PF04365">
    <property type="entry name" value="BrnT_toxin"/>
    <property type="match status" value="1"/>
</dbReference>
<dbReference type="Proteomes" id="UP000078389">
    <property type="component" value="Unassembled WGS sequence"/>
</dbReference>
<dbReference type="EMBL" id="LVVY01000090">
    <property type="protein sequence ID" value="OAM76805.1"/>
    <property type="molecule type" value="Genomic_DNA"/>
</dbReference>
<gene>
    <name evidence="1" type="ORF">A3840_11625</name>
</gene>
<name>A0A178HXV7_9HYPH</name>
<dbReference type="InterPro" id="IPR038573">
    <property type="entry name" value="BrnT_sf"/>
</dbReference>
<reference evidence="1 2" key="1">
    <citation type="submission" date="2016-03" db="EMBL/GenBank/DDBJ databases">
        <title>Genome sequencing of Devosia sp. S37.</title>
        <authorList>
            <person name="Mohd Nor M."/>
        </authorList>
    </citation>
    <scope>NUCLEOTIDE SEQUENCE [LARGE SCALE GENOMIC DNA]</scope>
    <source>
        <strain evidence="1 2">S37</strain>
    </source>
</reference>
<dbReference type="InterPro" id="IPR007460">
    <property type="entry name" value="BrnT_toxin"/>
</dbReference>
<dbReference type="AlphaFoldDB" id="A0A178HXV7"/>
<keyword evidence="2" id="KW-1185">Reference proteome</keyword>
<dbReference type="Gene3D" id="3.10.450.530">
    <property type="entry name" value="Ribonuclease toxin, BrnT, of type II toxin-antitoxin system"/>
    <property type="match status" value="1"/>
</dbReference>
<proteinExistence type="predicted"/>
<comment type="caution">
    <text evidence="1">The sequence shown here is derived from an EMBL/GenBank/DDBJ whole genome shotgun (WGS) entry which is preliminary data.</text>
</comment>
<protein>
    <recommendedName>
        <fullName evidence="3">BrnT family toxin</fullName>
    </recommendedName>
</protein>
<accession>A0A178HXV7</accession>
<organism evidence="1 2">
    <name type="scientific">Devosia elaeis</name>
    <dbReference type="NCBI Taxonomy" id="1770058"/>
    <lineage>
        <taxon>Bacteria</taxon>
        <taxon>Pseudomonadati</taxon>
        <taxon>Pseudomonadota</taxon>
        <taxon>Alphaproteobacteria</taxon>
        <taxon>Hyphomicrobiales</taxon>
        <taxon>Devosiaceae</taxon>
        <taxon>Devosia</taxon>
    </lineage>
</organism>
<evidence type="ECO:0000313" key="2">
    <source>
        <dbReference type="Proteomes" id="UP000078389"/>
    </source>
</evidence>